<dbReference type="NCBIfam" id="NF038128">
    <property type="entry name" value="choice_anch_J"/>
    <property type="match status" value="1"/>
</dbReference>
<keyword evidence="3" id="KW-1185">Reference proteome</keyword>
<comment type="caution">
    <text evidence="2">The sequence shown here is derived from an EMBL/GenBank/DDBJ whole genome shotgun (WGS) entry which is preliminary data.</text>
</comment>
<reference evidence="2 3" key="1">
    <citation type="submission" date="2018-06" db="EMBL/GenBank/DDBJ databases">
        <title>Genomic Encyclopedia of Archaeal and Bacterial Type Strains, Phase II (KMG-II): from individual species to whole genera.</title>
        <authorList>
            <person name="Goeker M."/>
        </authorList>
    </citation>
    <scope>NUCLEOTIDE SEQUENCE [LARGE SCALE GENOMIC DNA]</scope>
    <source>
        <strain evidence="2 3">DSM 6779</strain>
    </source>
</reference>
<dbReference type="EMBL" id="QKZK01000009">
    <property type="protein sequence ID" value="PZX17415.1"/>
    <property type="molecule type" value="Genomic_DNA"/>
</dbReference>
<proteinExistence type="predicted"/>
<feature type="chain" id="PRO_5016137562" description="DUF5017 domain-containing protein" evidence="1">
    <location>
        <begin position="17"/>
        <end position="636"/>
    </location>
</feature>
<evidence type="ECO:0000313" key="2">
    <source>
        <dbReference type="EMBL" id="PZX17415.1"/>
    </source>
</evidence>
<dbReference type="PROSITE" id="PS51257">
    <property type="entry name" value="PROKAR_LIPOPROTEIN"/>
    <property type="match status" value="1"/>
</dbReference>
<evidence type="ECO:0000256" key="1">
    <source>
        <dbReference type="SAM" id="SignalP"/>
    </source>
</evidence>
<name>A0A2W7NAE2_9BACT</name>
<sequence length="636" mass="70081">MSMIKKYILPSMMALAVLATSCDYNEENFEGFNNLAQPSDIKTIDYTLADADYAVVAAASTNKALAEAAGVTTELSNLKTTKLFSATLPASTYLPVILKNTYRTADDGSTVKVTYNYNQGRAADVANYEKTVRTLTADDYKNVNATVGLAKSFFPAEAPGTHLPVILKNVYPNAAKNDICLVYYNNTINAPESGYATMWEETFDNEENITFNTFSLEGDKAWGASYYNPDNFMKMSGYQQVNNDWLISPAIDLSAMTSPALKVRQTAKYVNGQWDQITINISTDFDGNNPASATWTTLTPTTKPTGRDYVFVETENLDLSAWQGQKIYIGFHYQSNLANAATWEIDHVKVLSLGVTATGVSEQGAYYQYSGSKWAPMTNAYALSVDDYLAMGITNKNFSSSMAPANYLPQFLSSKYPYAQEGNKMMIGYKYYSSSTKTVTYLADAYTFTSGKWSKNNETITVTDQFVRANGVWVYNPSVVLSLVPVKNDPISTAYYQAATDWVWENIDQAQLGISAKGQGYVSSYGNNELYAGTSAYYNNIDMRPSAARTQYAAGYEGKSDAEVTTMMTERLRTVMAHALTKMNPDAEPIEGVEVTYTLKVAIYTGNSVTAPTHTMVYKVIGKGQFEWVSGPTAIQ</sequence>
<evidence type="ECO:0000313" key="3">
    <source>
        <dbReference type="Proteomes" id="UP000249239"/>
    </source>
</evidence>
<dbReference type="Proteomes" id="UP000249239">
    <property type="component" value="Unassembled WGS sequence"/>
</dbReference>
<organism evidence="2 3">
    <name type="scientific">Breznakibacter xylanolyticus</name>
    <dbReference type="NCBI Taxonomy" id="990"/>
    <lineage>
        <taxon>Bacteria</taxon>
        <taxon>Pseudomonadati</taxon>
        <taxon>Bacteroidota</taxon>
        <taxon>Bacteroidia</taxon>
        <taxon>Marinilabiliales</taxon>
        <taxon>Marinilabiliaceae</taxon>
        <taxon>Breznakibacter</taxon>
    </lineage>
</organism>
<evidence type="ECO:0008006" key="4">
    <source>
        <dbReference type="Google" id="ProtNLM"/>
    </source>
</evidence>
<keyword evidence="1" id="KW-0732">Signal</keyword>
<accession>A0A2W7NAE2</accession>
<dbReference type="AlphaFoldDB" id="A0A2W7NAE2"/>
<protein>
    <recommendedName>
        <fullName evidence="4">DUF5017 domain-containing protein</fullName>
    </recommendedName>
</protein>
<feature type="signal peptide" evidence="1">
    <location>
        <begin position="1"/>
        <end position="16"/>
    </location>
</feature>
<gene>
    <name evidence="2" type="ORF">LX69_01465</name>
</gene>